<dbReference type="GO" id="GO:0005737">
    <property type="term" value="C:cytoplasm"/>
    <property type="evidence" value="ECO:0007669"/>
    <property type="project" value="TreeGrafter"/>
</dbReference>
<evidence type="ECO:0000313" key="4">
    <source>
        <dbReference type="Proteomes" id="UP000244906"/>
    </source>
</evidence>
<organism evidence="3 4">
    <name type="scientific">Pelagibaculum spongiae</name>
    <dbReference type="NCBI Taxonomy" id="2080658"/>
    <lineage>
        <taxon>Bacteria</taxon>
        <taxon>Pseudomonadati</taxon>
        <taxon>Pseudomonadota</taxon>
        <taxon>Gammaproteobacteria</taxon>
        <taxon>Oceanospirillales</taxon>
        <taxon>Pelagibaculum</taxon>
    </lineage>
</organism>
<evidence type="ECO:0000256" key="1">
    <source>
        <dbReference type="ARBA" id="ARBA00007665"/>
    </source>
</evidence>
<dbReference type="InterPro" id="IPR036956">
    <property type="entry name" value="Impact_N_sf"/>
</dbReference>
<dbReference type="RefSeq" id="WP_116687598.1">
    <property type="nucleotide sequence ID" value="NZ_CAWNYD010000005.1"/>
</dbReference>
<dbReference type="InterPro" id="IPR001498">
    <property type="entry name" value="Impact_N"/>
</dbReference>
<dbReference type="AlphaFoldDB" id="A0A2V1H108"/>
<proteinExistence type="inferred from homology"/>
<accession>A0A2V1H108</accession>
<reference evidence="3 4" key="1">
    <citation type="submission" date="2018-04" db="EMBL/GenBank/DDBJ databases">
        <title>Thalassorhabdus spongiae gen. nov., sp. nov., isolated from a marine sponge in South-West Iceland.</title>
        <authorList>
            <person name="Knobloch S."/>
            <person name="Daussin A."/>
            <person name="Johannsson R."/>
            <person name="Marteinsson V.T."/>
        </authorList>
    </citation>
    <scope>NUCLEOTIDE SEQUENCE [LARGE SCALE GENOMIC DNA]</scope>
    <source>
        <strain evidence="3 4">Hp12</strain>
    </source>
</reference>
<comment type="caution">
    <text evidence="3">The sequence shown here is derived from an EMBL/GenBank/DDBJ whole genome shotgun (WGS) entry which is preliminary data.</text>
</comment>
<dbReference type="Proteomes" id="UP000244906">
    <property type="component" value="Unassembled WGS sequence"/>
</dbReference>
<dbReference type="EMBL" id="QDDL01000005">
    <property type="protein sequence ID" value="PVZ68270.1"/>
    <property type="molecule type" value="Genomic_DNA"/>
</dbReference>
<keyword evidence="4" id="KW-1185">Reference proteome</keyword>
<dbReference type="PANTHER" id="PTHR16301:SF20">
    <property type="entry name" value="IMPACT FAMILY MEMBER YIGZ"/>
    <property type="match status" value="1"/>
</dbReference>
<dbReference type="InterPro" id="IPR020568">
    <property type="entry name" value="Ribosomal_Su5_D2-typ_SF"/>
</dbReference>
<dbReference type="InterPro" id="IPR023582">
    <property type="entry name" value="Impact"/>
</dbReference>
<sequence length="201" mass="22419">MLKQLSGELVGEQVIKKSRFIVLARFCPDRAALAELRKDAEQRWPNARHYCWAWTSAGTVPADMAMSDDGEPKGTAGMPMLKVLELGGWRQTGAVVIRYFGGIKLGTGGLARAYAGTLQQMLEQAQAQTIPWVPRTNFSLIADFSVQSSVQHMLQKLSIIINETRYSGRAIYQLSMSQEEQLALESELKGLPWQSFVLKEQ</sequence>
<gene>
    <name evidence="3" type="ORF">DC094_13340</name>
</gene>
<protein>
    <submittedName>
        <fullName evidence="3">IMPACT family protein</fullName>
    </submittedName>
</protein>
<dbReference type="Gene3D" id="3.30.230.30">
    <property type="entry name" value="Impact, N-terminal domain"/>
    <property type="match status" value="1"/>
</dbReference>
<evidence type="ECO:0000313" key="3">
    <source>
        <dbReference type="EMBL" id="PVZ68270.1"/>
    </source>
</evidence>
<evidence type="ECO:0000259" key="2">
    <source>
        <dbReference type="Pfam" id="PF01205"/>
    </source>
</evidence>
<dbReference type="OrthoDB" id="9813771at2"/>
<dbReference type="SUPFAM" id="SSF54211">
    <property type="entry name" value="Ribosomal protein S5 domain 2-like"/>
    <property type="match status" value="1"/>
</dbReference>
<dbReference type="GO" id="GO:0006446">
    <property type="term" value="P:regulation of translational initiation"/>
    <property type="evidence" value="ECO:0007669"/>
    <property type="project" value="TreeGrafter"/>
</dbReference>
<dbReference type="Pfam" id="PF01205">
    <property type="entry name" value="Impact_N"/>
    <property type="match status" value="1"/>
</dbReference>
<comment type="similarity">
    <text evidence="1">Belongs to the IMPACT family.</text>
</comment>
<dbReference type="PANTHER" id="PTHR16301">
    <property type="entry name" value="IMPACT-RELATED"/>
    <property type="match status" value="1"/>
</dbReference>
<name>A0A2V1H108_9GAMM</name>
<feature type="domain" description="Impact N-terminal" evidence="2">
    <location>
        <begin position="16"/>
        <end position="122"/>
    </location>
</feature>